<protein>
    <submittedName>
        <fullName evidence="1">Uncharacterized protein</fullName>
    </submittedName>
</protein>
<reference evidence="1" key="1">
    <citation type="submission" date="2020-04" db="EMBL/GenBank/DDBJ databases">
        <authorList>
            <person name="Alioto T."/>
            <person name="Alioto T."/>
            <person name="Gomez Garrido J."/>
        </authorList>
    </citation>
    <scope>NUCLEOTIDE SEQUENCE</scope>
    <source>
        <strain evidence="1">A484AB</strain>
    </source>
</reference>
<comment type="caution">
    <text evidence="1">The sequence shown here is derived from an EMBL/GenBank/DDBJ whole genome shotgun (WGS) entry which is preliminary data.</text>
</comment>
<name>A0A7D9HK39_PARCT</name>
<dbReference type="EMBL" id="CACRXK020000748">
    <property type="protein sequence ID" value="CAB3984506.1"/>
    <property type="molecule type" value="Genomic_DNA"/>
</dbReference>
<organism evidence="1 2">
    <name type="scientific">Paramuricea clavata</name>
    <name type="common">Red gorgonian</name>
    <name type="synonym">Violescent sea-whip</name>
    <dbReference type="NCBI Taxonomy" id="317549"/>
    <lineage>
        <taxon>Eukaryota</taxon>
        <taxon>Metazoa</taxon>
        <taxon>Cnidaria</taxon>
        <taxon>Anthozoa</taxon>
        <taxon>Octocorallia</taxon>
        <taxon>Malacalcyonacea</taxon>
        <taxon>Plexauridae</taxon>
        <taxon>Paramuricea</taxon>
    </lineage>
</organism>
<dbReference type="AlphaFoldDB" id="A0A7D9HK39"/>
<accession>A0A7D9HK39</accession>
<dbReference type="OrthoDB" id="5982747at2759"/>
<evidence type="ECO:0000313" key="2">
    <source>
        <dbReference type="Proteomes" id="UP001152795"/>
    </source>
</evidence>
<dbReference type="InterPro" id="IPR036514">
    <property type="entry name" value="SGNH_hydro_sf"/>
</dbReference>
<evidence type="ECO:0000313" key="1">
    <source>
        <dbReference type="EMBL" id="CAB3984506.1"/>
    </source>
</evidence>
<dbReference type="Gene3D" id="3.40.50.1110">
    <property type="entry name" value="SGNH hydrolase"/>
    <property type="match status" value="1"/>
</dbReference>
<feature type="non-terminal residue" evidence="1">
    <location>
        <position position="78"/>
    </location>
</feature>
<gene>
    <name evidence="1" type="ORF">PACLA_8A030663</name>
</gene>
<proteinExistence type="predicted"/>
<sequence>MKYYVKLTLERNPVLVVLHVGTNDVQRKEPREIAIDVKTLCRSIVKDGLTRIAISEIIQRQDEDMNIKIRKTNLLLAE</sequence>
<dbReference type="SUPFAM" id="SSF52266">
    <property type="entry name" value="SGNH hydrolase"/>
    <property type="match status" value="1"/>
</dbReference>
<dbReference type="Proteomes" id="UP001152795">
    <property type="component" value="Unassembled WGS sequence"/>
</dbReference>
<keyword evidence="2" id="KW-1185">Reference proteome</keyword>